<evidence type="ECO:0000256" key="1">
    <source>
        <dbReference type="SAM" id="Phobius"/>
    </source>
</evidence>
<organism evidence="2 3">
    <name type="scientific">Paramagnetospirillum caucaseum</name>
    <dbReference type="NCBI Taxonomy" id="1244869"/>
    <lineage>
        <taxon>Bacteria</taxon>
        <taxon>Pseudomonadati</taxon>
        <taxon>Pseudomonadota</taxon>
        <taxon>Alphaproteobacteria</taxon>
        <taxon>Rhodospirillales</taxon>
        <taxon>Magnetospirillaceae</taxon>
        <taxon>Paramagnetospirillum</taxon>
    </lineage>
</organism>
<dbReference type="EMBL" id="AONQ01000034">
    <property type="protein sequence ID" value="EME69447.1"/>
    <property type="molecule type" value="Genomic_DNA"/>
</dbReference>
<accession>M2ZQ54</accession>
<dbReference type="Pfam" id="PF09604">
    <property type="entry name" value="Potass_KdpF"/>
    <property type="match status" value="1"/>
</dbReference>
<reference evidence="2 3" key="1">
    <citation type="journal article" date="2014" name="Genome Announc.">
        <title>Draft Genome Sequence of Magnetospirillum sp. Strain SO-1, a Freshwater Magnetotactic Bacterium Isolated from the Ol'khovka River, Russia.</title>
        <authorList>
            <person name="Grouzdev D.S."/>
            <person name="Dziuba M.V."/>
            <person name="Sukhacheva M.S."/>
            <person name="Mardanov A.V."/>
            <person name="Beletskiy A.V."/>
            <person name="Kuznetsov B.B."/>
            <person name="Skryabin K.G."/>
        </authorList>
    </citation>
    <scope>NUCLEOTIDE SEQUENCE [LARGE SCALE GENOMIC DNA]</scope>
    <source>
        <strain evidence="2 3">SO-1</strain>
    </source>
</reference>
<dbReference type="STRING" id="1244869.H261_13299"/>
<proteinExistence type="predicted"/>
<evidence type="ECO:0000313" key="3">
    <source>
        <dbReference type="Proteomes" id="UP000011744"/>
    </source>
</evidence>
<dbReference type="Proteomes" id="UP000011744">
    <property type="component" value="Unassembled WGS sequence"/>
</dbReference>
<keyword evidence="1" id="KW-1133">Transmembrane helix</keyword>
<dbReference type="GO" id="GO:0008556">
    <property type="term" value="F:P-type potassium transmembrane transporter activity"/>
    <property type="evidence" value="ECO:0007669"/>
    <property type="project" value="InterPro"/>
</dbReference>
<protein>
    <recommendedName>
        <fullName evidence="4">K(+)-transporting ATPase subunit F</fullName>
    </recommendedName>
</protein>
<dbReference type="GO" id="GO:0005886">
    <property type="term" value="C:plasma membrane"/>
    <property type="evidence" value="ECO:0007669"/>
    <property type="project" value="InterPro"/>
</dbReference>
<keyword evidence="1" id="KW-0812">Transmembrane</keyword>
<keyword evidence="1" id="KW-0472">Membrane</keyword>
<feature type="transmembrane region" description="Helical" evidence="1">
    <location>
        <begin position="6"/>
        <end position="28"/>
    </location>
</feature>
<dbReference type="AlphaFoldDB" id="M2ZQ54"/>
<dbReference type="RefSeq" id="WP_008618275.1">
    <property type="nucleotide sequence ID" value="NZ_AONQ01000034.1"/>
</dbReference>
<sequence>MSGNEVLGLIIGGILVVALSGYLAYALFRPEKF</sequence>
<dbReference type="InterPro" id="IPR011726">
    <property type="entry name" value="KdpF"/>
</dbReference>
<comment type="caution">
    <text evidence="2">The sequence shown here is derived from an EMBL/GenBank/DDBJ whole genome shotgun (WGS) entry which is preliminary data.</text>
</comment>
<gene>
    <name evidence="2" type="ORF">H261_13299</name>
</gene>
<dbReference type="NCBIfam" id="TIGR02115">
    <property type="entry name" value="potass_kdpF"/>
    <property type="match status" value="1"/>
</dbReference>
<evidence type="ECO:0000313" key="2">
    <source>
        <dbReference type="EMBL" id="EME69447.1"/>
    </source>
</evidence>
<keyword evidence="3" id="KW-1185">Reference proteome</keyword>
<name>M2ZQ54_9PROT</name>
<evidence type="ECO:0008006" key="4">
    <source>
        <dbReference type="Google" id="ProtNLM"/>
    </source>
</evidence>